<dbReference type="InterPro" id="IPR036388">
    <property type="entry name" value="WH-like_DNA-bd_sf"/>
</dbReference>
<dbReference type="Pfam" id="PF03704">
    <property type="entry name" value="BTAD"/>
    <property type="match status" value="1"/>
</dbReference>
<keyword evidence="2" id="KW-0805">Transcription regulation</keyword>
<dbReference type="EMBL" id="BOPF01000002">
    <property type="protein sequence ID" value="GIJ43427.1"/>
    <property type="molecule type" value="Genomic_DNA"/>
</dbReference>
<evidence type="ECO:0000259" key="6">
    <source>
        <dbReference type="PROSITE" id="PS51755"/>
    </source>
</evidence>
<proteinExistence type="inferred from homology"/>
<sequence length="743" mass="79260">MHLEFGVLGPLRVRAGGDLVVAGERQRVVLALLLVRADQVVTFAEFAEAIWDDDPPETARRQVQNAVSQLRAMLKQHGVSAMLSAVPGGYRLCPGSDRLDLMRFESLVSAAQERMAAHRPDEAAALLRDALSLWRGPALTGLDSALLHRHAVRLEEMRLAAVEDCVEQELAAGQQVGLLRQLPLLVAQHPFRERLAGVLMLALCRDGRRADALELYRQVAARLSDELGIGPGPALRRVLTQVLRADPVLDAVAPPDPPPARPVPPTRAAAALGMLAPPLRRRREWVGAAIVRAQVVALVLLLGGDLGAPAYEPMTGLFNIVVAPIAVDAPSAAVALTGRRLDAALRQYLRGLADSGPTVRVRTVPGTRAVVDRPTSHSVAVARRYAADVVISGSVQVDGDVAAVRLHVYVSDRTLAETPELVGLHTTRTVEPVEAVTGNWQLNEDLVAAHVHRLTGLVALSRGLGAYSLEDFPAAEAQLRTAEEAFIAADRATGTRTAGREALYLMLGNVVGRADRTRLATAEEYFRRALAERPDYARGRLGLAEAIRAGVPCRPGGDGQERLSEAARAYEAALDADGGSDGEALTRMKLHLGLGLAHQCASIVGGTPQWASAHEEFARAIRLLPVVRGSPAGMRHALRLAAEAWAGQALIALQTADQPGHTGFGGYPAAATGYREAIALLDRMHVDRPSVLERKRIFLCNLRDAYARLGDVAGRDTVDGHLTAMSCGAPAVATTPSCCGSTR</sequence>
<keyword evidence="3 5" id="KW-0238">DNA-binding</keyword>
<evidence type="ECO:0000256" key="3">
    <source>
        <dbReference type="ARBA" id="ARBA00023125"/>
    </source>
</evidence>
<evidence type="ECO:0000313" key="8">
    <source>
        <dbReference type="Proteomes" id="UP000619260"/>
    </source>
</evidence>
<evidence type="ECO:0000313" key="7">
    <source>
        <dbReference type="EMBL" id="GIJ43427.1"/>
    </source>
</evidence>
<gene>
    <name evidence="7" type="ORF">Val02_03130</name>
</gene>
<dbReference type="AlphaFoldDB" id="A0A8J3YFE5"/>
<evidence type="ECO:0000256" key="4">
    <source>
        <dbReference type="ARBA" id="ARBA00023163"/>
    </source>
</evidence>
<dbReference type="GO" id="GO:0006355">
    <property type="term" value="P:regulation of DNA-templated transcription"/>
    <property type="evidence" value="ECO:0007669"/>
    <property type="project" value="InterPro"/>
</dbReference>
<dbReference type="CDD" id="cd15831">
    <property type="entry name" value="BTAD"/>
    <property type="match status" value="1"/>
</dbReference>
<dbReference type="Gene3D" id="1.25.40.10">
    <property type="entry name" value="Tetratricopeptide repeat domain"/>
    <property type="match status" value="2"/>
</dbReference>
<organism evidence="7 8">
    <name type="scientific">Virgisporangium aliadipatigenens</name>
    <dbReference type="NCBI Taxonomy" id="741659"/>
    <lineage>
        <taxon>Bacteria</taxon>
        <taxon>Bacillati</taxon>
        <taxon>Actinomycetota</taxon>
        <taxon>Actinomycetes</taxon>
        <taxon>Micromonosporales</taxon>
        <taxon>Micromonosporaceae</taxon>
        <taxon>Virgisporangium</taxon>
    </lineage>
</organism>
<dbReference type="Pfam" id="PF00486">
    <property type="entry name" value="Trans_reg_C"/>
    <property type="match status" value="1"/>
</dbReference>
<dbReference type="GO" id="GO:0000160">
    <property type="term" value="P:phosphorelay signal transduction system"/>
    <property type="evidence" value="ECO:0007669"/>
    <property type="project" value="InterPro"/>
</dbReference>
<comment type="caution">
    <text evidence="7">The sequence shown here is derived from an EMBL/GenBank/DDBJ whole genome shotgun (WGS) entry which is preliminary data.</text>
</comment>
<dbReference type="Proteomes" id="UP000619260">
    <property type="component" value="Unassembled WGS sequence"/>
</dbReference>
<feature type="DNA-binding region" description="OmpR/PhoB-type" evidence="5">
    <location>
        <begin position="1"/>
        <end position="94"/>
    </location>
</feature>
<dbReference type="SMART" id="SM00862">
    <property type="entry name" value="Trans_reg_C"/>
    <property type="match status" value="1"/>
</dbReference>
<dbReference type="InterPro" id="IPR005158">
    <property type="entry name" value="BTAD"/>
</dbReference>
<accession>A0A8J3YFE5</accession>
<dbReference type="InterPro" id="IPR051677">
    <property type="entry name" value="AfsR-DnrI-RedD_regulator"/>
</dbReference>
<name>A0A8J3YFE5_9ACTN</name>
<dbReference type="PROSITE" id="PS51755">
    <property type="entry name" value="OMPR_PHOB"/>
    <property type="match status" value="1"/>
</dbReference>
<keyword evidence="8" id="KW-1185">Reference proteome</keyword>
<dbReference type="PANTHER" id="PTHR35807:SF1">
    <property type="entry name" value="TRANSCRIPTIONAL REGULATOR REDD"/>
    <property type="match status" value="1"/>
</dbReference>
<dbReference type="InterPro" id="IPR001867">
    <property type="entry name" value="OmpR/PhoB-type_DNA-bd"/>
</dbReference>
<evidence type="ECO:0000256" key="1">
    <source>
        <dbReference type="ARBA" id="ARBA00005820"/>
    </source>
</evidence>
<dbReference type="SUPFAM" id="SSF46894">
    <property type="entry name" value="C-terminal effector domain of the bipartite response regulators"/>
    <property type="match status" value="1"/>
</dbReference>
<dbReference type="InterPro" id="IPR016032">
    <property type="entry name" value="Sig_transdc_resp-reg_C-effctor"/>
</dbReference>
<reference evidence="7" key="1">
    <citation type="submission" date="2021-01" db="EMBL/GenBank/DDBJ databases">
        <title>Whole genome shotgun sequence of Virgisporangium aliadipatigenens NBRC 105644.</title>
        <authorList>
            <person name="Komaki H."/>
            <person name="Tamura T."/>
        </authorList>
    </citation>
    <scope>NUCLEOTIDE SEQUENCE</scope>
    <source>
        <strain evidence="7">NBRC 105644</strain>
    </source>
</reference>
<dbReference type="SUPFAM" id="SSF48452">
    <property type="entry name" value="TPR-like"/>
    <property type="match status" value="1"/>
</dbReference>
<dbReference type="PANTHER" id="PTHR35807">
    <property type="entry name" value="TRANSCRIPTIONAL REGULATOR REDD-RELATED"/>
    <property type="match status" value="1"/>
</dbReference>
<evidence type="ECO:0000256" key="2">
    <source>
        <dbReference type="ARBA" id="ARBA00023015"/>
    </source>
</evidence>
<feature type="domain" description="OmpR/PhoB-type" evidence="6">
    <location>
        <begin position="1"/>
        <end position="94"/>
    </location>
</feature>
<dbReference type="RefSeq" id="WP_203897010.1">
    <property type="nucleotide sequence ID" value="NZ_BOPF01000002.1"/>
</dbReference>
<dbReference type="GO" id="GO:0003677">
    <property type="term" value="F:DNA binding"/>
    <property type="evidence" value="ECO:0007669"/>
    <property type="project" value="UniProtKB-UniRule"/>
</dbReference>
<protein>
    <recommendedName>
        <fullName evidence="6">OmpR/PhoB-type domain-containing protein</fullName>
    </recommendedName>
</protein>
<evidence type="ECO:0000256" key="5">
    <source>
        <dbReference type="PROSITE-ProRule" id="PRU01091"/>
    </source>
</evidence>
<comment type="similarity">
    <text evidence="1">Belongs to the AfsR/DnrI/RedD regulatory family.</text>
</comment>
<dbReference type="Gene3D" id="1.10.10.10">
    <property type="entry name" value="Winged helix-like DNA-binding domain superfamily/Winged helix DNA-binding domain"/>
    <property type="match status" value="1"/>
</dbReference>
<dbReference type="SMART" id="SM01043">
    <property type="entry name" value="BTAD"/>
    <property type="match status" value="1"/>
</dbReference>
<keyword evidence="4" id="KW-0804">Transcription</keyword>
<dbReference type="InterPro" id="IPR011990">
    <property type="entry name" value="TPR-like_helical_dom_sf"/>
</dbReference>